<evidence type="ECO:0000313" key="3">
    <source>
        <dbReference type="Proteomes" id="UP001301442"/>
    </source>
</evidence>
<accession>A0ABZ0GRY7</accession>
<feature type="transmembrane region" description="Helical" evidence="1">
    <location>
        <begin position="12"/>
        <end position="29"/>
    </location>
</feature>
<organism evidence="2 3">
    <name type="scientific">Thalassotalea fonticola</name>
    <dbReference type="NCBI Taxonomy" id="3065649"/>
    <lineage>
        <taxon>Bacteria</taxon>
        <taxon>Pseudomonadati</taxon>
        <taxon>Pseudomonadota</taxon>
        <taxon>Gammaproteobacteria</taxon>
        <taxon>Alteromonadales</taxon>
        <taxon>Colwelliaceae</taxon>
        <taxon>Thalassotalea</taxon>
    </lineage>
</organism>
<feature type="transmembrane region" description="Helical" evidence="1">
    <location>
        <begin position="143"/>
        <end position="160"/>
    </location>
</feature>
<keyword evidence="1" id="KW-0472">Membrane</keyword>
<evidence type="ECO:0000313" key="2">
    <source>
        <dbReference type="EMBL" id="WOH38197.1"/>
    </source>
</evidence>
<name>A0ABZ0GRY7_9GAMM</name>
<sequence length="187" mass="20793">MNCFLKNVPGHWRVAFAVIVTAIIMTVIYDNGWKIGLPLALRNLSGLILFACIMFGAGAAYVGARIYGSTYRQAIKIGLVVPVIWHIKEMVVAMGFYGFSAGLYAGLQGPYLFYYGIMFMVIAVFHLVYHIILKCQKKPSDKLFKSTALLFLPMLVLGGLEGTVMAIFGFDLFVFQGFLTGYRAFIM</sequence>
<evidence type="ECO:0000256" key="1">
    <source>
        <dbReference type="SAM" id="Phobius"/>
    </source>
</evidence>
<keyword evidence="3" id="KW-1185">Reference proteome</keyword>
<gene>
    <name evidence="2" type="ORF">RI844_02885</name>
</gene>
<keyword evidence="1" id="KW-1133">Transmembrane helix</keyword>
<feature type="transmembrane region" description="Helical" evidence="1">
    <location>
        <begin position="79"/>
        <end position="99"/>
    </location>
</feature>
<feature type="transmembrane region" description="Helical" evidence="1">
    <location>
        <begin position="44"/>
        <end position="67"/>
    </location>
</feature>
<dbReference type="EMBL" id="CP136600">
    <property type="protein sequence ID" value="WOH38197.1"/>
    <property type="molecule type" value="Genomic_DNA"/>
</dbReference>
<proteinExistence type="predicted"/>
<dbReference type="RefSeq" id="WP_348396970.1">
    <property type="nucleotide sequence ID" value="NZ_CP136600.1"/>
</dbReference>
<protein>
    <submittedName>
        <fullName evidence="2">Uncharacterized protein</fullName>
    </submittedName>
</protein>
<keyword evidence="1" id="KW-0812">Transmembrane</keyword>
<feature type="transmembrane region" description="Helical" evidence="1">
    <location>
        <begin position="111"/>
        <end position="131"/>
    </location>
</feature>
<reference evidence="2 3" key="1">
    <citation type="submission" date="2023-09" db="EMBL/GenBank/DDBJ databases">
        <authorList>
            <person name="Qi X."/>
        </authorList>
    </citation>
    <scope>NUCLEOTIDE SEQUENCE [LARGE SCALE GENOMIC DNA]</scope>
    <source>
        <strain evidence="2 3">S1-1</strain>
    </source>
</reference>
<dbReference type="Proteomes" id="UP001301442">
    <property type="component" value="Chromosome"/>
</dbReference>